<comment type="caution">
    <text evidence="1">The sequence shown here is derived from an EMBL/GenBank/DDBJ whole genome shotgun (WGS) entry which is preliminary data.</text>
</comment>
<dbReference type="EMBL" id="CAJVQC010032734">
    <property type="protein sequence ID" value="CAG8751900.1"/>
    <property type="molecule type" value="Genomic_DNA"/>
</dbReference>
<name>A0ACA9QGN6_9GLOM</name>
<sequence>QYDVLKNNSTKYNHIIETDSSVGNFSYHLHITHGVTKFGKLILDNSQASIDDMLRQRFKNNVEYKEQVNSMVAEFLISDSQPFFGIKARICMSYNWMLATLQDILKNSMNF</sequence>
<dbReference type="Proteomes" id="UP000789920">
    <property type="component" value="Unassembled WGS sequence"/>
</dbReference>
<evidence type="ECO:0000313" key="1">
    <source>
        <dbReference type="EMBL" id="CAG8751900.1"/>
    </source>
</evidence>
<feature type="non-terminal residue" evidence="1">
    <location>
        <position position="111"/>
    </location>
</feature>
<proteinExistence type="predicted"/>
<reference evidence="1" key="1">
    <citation type="submission" date="2021-06" db="EMBL/GenBank/DDBJ databases">
        <authorList>
            <person name="Kallberg Y."/>
            <person name="Tangrot J."/>
            <person name="Rosling A."/>
        </authorList>
    </citation>
    <scope>NUCLEOTIDE SEQUENCE</scope>
    <source>
        <strain evidence="1">MA461A</strain>
    </source>
</reference>
<organism evidence="1 2">
    <name type="scientific">Racocetra persica</name>
    <dbReference type="NCBI Taxonomy" id="160502"/>
    <lineage>
        <taxon>Eukaryota</taxon>
        <taxon>Fungi</taxon>
        <taxon>Fungi incertae sedis</taxon>
        <taxon>Mucoromycota</taxon>
        <taxon>Glomeromycotina</taxon>
        <taxon>Glomeromycetes</taxon>
        <taxon>Diversisporales</taxon>
        <taxon>Gigasporaceae</taxon>
        <taxon>Racocetra</taxon>
    </lineage>
</organism>
<protein>
    <submittedName>
        <fullName evidence="1">35160_t:CDS:1</fullName>
    </submittedName>
</protein>
<accession>A0ACA9QGN6</accession>
<keyword evidence="2" id="KW-1185">Reference proteome</keyword>
<feature type="non-terminal residue" evidence="1">
    <location>
        <position position="1"/>
    </location>
</feature>
<gene>
    <name evidence="1" type="ORF">RPERSI_LOCUS14275</name>
</gene>
<evidence type="ECO:0000313" key="2">
    <source>
        <dbReference type="Proteomes" id="UP000789920"/>
    </source>
</evidence>